<dbReference type="SMART" id="SM00369">
    <property type="entry name" value="LRR_TYP"/>
    <property type="match status" value="10"/>
</dbReference>
<dbReference type="EMBL" id="JAJJHW010002774">
    <property type="protein sequence ID" value="KAH8366262.1"/>
    <property type="molecule type" value="Genomic_DNA"/>
</dbReference>
<keyword evidence="3" id="KW-1133">Transmembrane helix</keyword>
<feature type="signal peptide" evidence="4">
    <location>
        <begin position="1"/>
        <end position="24"/>
    </location>
</feature>
<evidence type="ECO:0000256" key="3">
    <source>
        <dbReference type="SAM" id="Phobius"/>
    </source>
</evidence>
<reference evidence="5" key="1">
    <citation type="journal article" date="2021" name="Mol. Ecol. Resour.">
        <title>Phylogenomic analyses of the genus Drosophila reveals genomic signals of climate adaptation.</title>
        <authorList>
            <person name="Li F."/>
            <person name="Rane R.V."/>
            <person name="Luria V."/>
            <person name="Xiong Z."/>
            <person name="Chen J."/>
            <person name="Li Z."/>
            <person name="Catullo R.A."/>
            <person name="Griffin P.C."/>
            <person name="Schiffer M."/>
            <person name="Pearce S."/>
            <person name="Lee S.F."/>
            <person name="McElroy K."/>
            <person name="Stocker A."/>
            <person name="Shirriffs J."/>
            <person name="Cockerell F."/>
            <person name="Coppin C."/>
            <person name="Sgro C.M."/>
            <person name="Karger A."/>
            <person name="Cain J.W."/>
            <person name="Weber J.A."/>
            <person name="Santpere G."/>
            <person name="Kirschner M.W."/>
            <person name="Hoffmann A.A."/>
            <person name="Oakeshott J.G."/>
            <person name="Zhang G."/>
        </authorList>
    </citation>
    <scope>NUCLEOTIDE SEQUENCE</scope>
    <source>
        <strain evidence="5">BGI-SZ-2011g</strain>
    </source>
</reference>
<keyword evidence="2" id="KW-0677">Repeat</keyword>
<feature type="transmembrane region" description="Helical" evidence="3">
    <location>
        <begin position="519"/>
        <end position="541"/>
    </location>
</feature>
<keyword evidence="1" id="KW-0433">Leucine-rich repeat</keyword>
<proteinExistence type="predicted"/>
<keyword evidence="6" id="KW-1185">Reference proteome</keyword>
<organism evidence="5 6">
    <name type="scientific">Drosophila rubida</name>
    <dbReference type="NCBI Taxonomy" id="30044"/>
    <lineage>
        <taxon>Eukaryota</taxon>
        <taxon>Metazoa</taxon>
        <taxon>Ecdysozoa</taxon>
        <taxon>Arthropoda</taxon>
        <taxon>Hexapoda</taxon>
        <taxon>Insecta</taxon>
        <taxon>Pterygota</taxon>
        <taxon>Neoptera</taxon>
        <taxon>Endopterygota</taxon>
        <taxon>Diptera</taxon>
        <taxon>Brachycera</taxon>
        <taxon>Muscomorpha</taxon>
        <taxon>Ephydroidea</taxon>
        <taxon>Drosophilidae</taxon>
        <taxon>Drosophila</taxon>
    </lineage>
</organism>
<dbReference type="SUPFAM" id="SSF52058">
    <property type="entry name" value="L domain-like"/>
    <property type="match status" value="1"/>
</dbReference>
<evidence type="ECO:0000256" key="1">
    <source>
        <dbReference type="ARBA" id="ARBA00022614"/>
    </source>
</evidence>
<gene>
    <name evidence="5" type="ORF">KR093_011072</name>
</gene>
<feature type="non-terminal residue" evidence="5">
    <location>
        <position position="568"/>
    </location>
</feature>
<name>A0AAD4JX38_9MUSC</name>
<dbReference type="AlphaFoldDB" id="A0AAD4JX38"/>
<protein>
    <recommendedName>
        <fullName evidence="7">Insulin-like growth factor-binding protein complex acid labile subunit</fullName>
    </recommendedName>
</protein>
<keyword evidence="3" id="KW-0472">Membrane</keyword>
<dbReference type="PANTHER" id="PTHR24366:SF96">
    <property type="entry name" value="LEUCINE RICH REPEAT CONTAINING 53"/>
    <property type="match status" value="1"/>
</dbReference>
<dbReference type="Gene3D" id="3.80.10.10">
    <property type="entry name" value="Ribonuclease Inhibitor"/>
    <property type="match status" value="2"/>
</dbReference>
<evidence type="ECO:0000313" key="5">
    <source>
        <dbReference type="EMBL" id="KAH8366262.1"/>
    </source>
</evidence>
<sequence length="568" mass="65217">HTMRILNIWSLLLLLLWHSKRSLAGDVYLSCDEFEQHMFMDPNEAFCTVTGFIVTHSQNVVIKNFVPGNMVKFMKFYDSTLLYVPFRLFETFTFLKTLDVSYTSILELTRNTFSAAGNLTSLNLSYNNMTSLQTSVFIGANALMRLDLSYNRIMVLSENTFCGLPILNKLQLNGNRLTELHRDIFKDNEYLESVSLESNLLTYVEPEVFNRMRRIKEVNLSHNKLLRIHPDMFAEASSLESLLLAVNSLETFQLTDKSIMHQLHLDYNHLTNLTINATRFVRANHNNISEIYMHQTMQLETLELRNNRLSSIANITNLTALLHLDVSHNPIGPLSVSTFDKLKRLRNLYLRSNGIRELEFGMFSKQKYLEILDLSFNNLSSLNLDLFVPYLNNMKQFFVDGNALRELQGNRTFSQAFPLLQKLGISRNRFNCSYLHHLLVPPYLFDTVMLHIEPDDSTDETPHIRDVSCISIAQQKAATATTAASVSDLADPVVTLHKQLELLRIHSANLELHLTFLKVFLYAIGAIILVALVSIVTLKYLKVRRSGRYDRRSIVFQSNATMEANLTL</sequence>
<dbReference type="Pfam" id="PF13855">
    <property type="entry name" value="LRR_8"/>
    <property type="match status" value="3"/>
</dbReference>
<dbReference type="PROSITE" id="PS51450">
    <property type="entry name" value="LRR"/>
    <property type="match status" value="3"/>
</dbReference>
<keyword evidence="3" id="KW-0812">Transmembrane</keyword>
<feature type="non-terminal residue" evidence="5">
    <location>
        <position position="1"/>
    </location>
</feature>
<dbReference type="InterPro" id="IPR032675">
    <property type="entry name" value="LRR_dom_sf"/>
</dbReference>
<keyword evidence="4" id="KW-0732">Signal</keyword>
<comment type="caution">
    <text evidence="5">The sequence shown here is derived from an EMBL/GenBank/DDBJ whole genome shotgun (WGS) entry which is preliminary data.</text>
</comment>
<accession>A0AAD4JX38</accession>
<dbReference type="InterPro" id="IPR003591">
    <property type="entry name" value="Leu-rich_rpt_typical-subtyp"/>
</dbReference>
<evidence type="ECO:0000256" key="4">
    <source>
        <dbReference type="SAM" id="SignalP"/>
    </source>
</evidence>
<dbReference type="Proteomes" id="UP001200034">
    <property type="component" value="Unassembled WGS sequence"/>
</dbReference>
<feature type="chain" id="PRO_5042158553" description="Insulin-like growth factor-binding protein complex acid labile subunit" evidence="4">
    <location>
        <begin position="25"/>
        <end position="568"/>
    </location>
</feature>
<evidence type="ECO:0000256" key="2">
    <source>
        <dbReference type="ARBA" id="ARBA00022737"/>
    </source>
</evidence>
<dbReference type="PANTHER" id="PTHR24366">
    <property type="entry name" value="IG(IMMUNOGLOBULIN) AND LRR(LEUCINE RICH REPEAT) DOMAINS"/>
    <property type="match status" value="1"/>
</dbReference>
<dbReference type="InterPro" id="IPR001611">
    <property type="entry name" value="Leu-rich_rpt"/>
</dbReference>
<evidence type="ECO:0000313" key="6">
    <source>
        <dbReference type="Proteomes" id="UP001200034"/>
    </source>
</evidence>
<evidence type="ECO:0008006" key="7">
    <source>
        <dbReference type="Google" id="ProtNLM"/>
    </source>
</evidence>